<name>A0A438JHH1_VITVI</name>
<protein>
    <submittedName>
        <fullName evidence="1">Uncharacterized protein</fullName>
    </submittedName>
</protein>
<reference evidence="1 2" key="1">
    <citation type="journal article" date="2018" name="PLoS Genet.">
        <title>Population sequencing reveals clonal diversity and ancestral inbreeding in the grapevine cultivar Chardonnay.</title>
        <authorList>
            <person name="Roach M.J."/>
            <person name="Johnson D.L."/>
            <person name="Bohlmann J."/>
            <person name="van Vuuren H.J."/>
            <person name="Jones S.J."/>
            <person name="Pretorius I.S."/>
            <person name="Schmidt S.A."/>
            <person name="Borneman A.R."/>
        </authorList>
    </citation>
    <scope>NUCLEOTIDE SEQUENCE [LARGE SCALE GENOMIC DNA]</scope>
    <source>
        <strain evidence="2">cv. Chardonnay</strain>
        <tissue evidence="1">Leaf</tissue>
    </source>
</reference>
<sequence>MFTKQCEKDKARVLVHCMSEKIGLQLQKECDVVLLLEVLGIAKGKGIAGFTGVKKACFYLETVDPLSIDLERVVIRPLFMILNDSLVVFPENHLINDNGEEGGGLDDETFIGMESIHPQFYSGILTLL</sequence>
<dbReference type="AlphaFoldDB" id="A0A438JHH1"/>
<evidence type="ECO:0000313" key="1">
    <source>
        <dbReference type="EMBL" id="RVX08401.1"/>
    </source>
</evidence>
<dbReference type="Proteomes" id="UP000288805">
    <property type="component" value="Unassembled WGS sequence"/>
</dbReference>
<comment type="caution">
    <text evidence="1">The sequence shown here is derived from an EMBL/GenBank/DDBJ whole genome shotgun (WGS) entry which is preliminary data.</text>
</comment>
<proteinExistence type="predicted"/>
<gene>
    <name evidence="1" type="ORF">CK203_014042</name>
</gene>
<organism evidence="1 2">
    <name type="scientific">Vitis vinifera</name>
    <name type="common">Grape</name>
    <dbReference type="NCBI Taxonomy" id="29760"/>
    <lineage>
        <taxon>Eukaryota</taxon>
        <taxon>Viridiplantae</taxon>
        <taxon>Streptophyta</taxon>
        <taxon>Embryophyta</taxon>
        <taxon>Tracheophyta</taxon>
        <taxon>Spermatophyta</taxon>
        <taxon>Magnoliopsida</taxon>
        <taxon>eudicotyledons</taxon>
        <taxon>Gunneridae</taxon>
        <taxon>Pentapetalae</taxon>
        <taxon>rosids</taxon>
        <taxon>Vitales</taxon>
        <taxon>Vitaceae</taxon>
        <taxon>Viteae</taxon>
        <taxon>Vitis</taxon>
    </lineage>
</organism>
<accession>A0A438JHH1</accession>
<evidence type="ECO:0000313" key="2">
    <source>
        <dbReference type="Proteomes" id="UP000288805"/>
    </source>
</evidence>
<dbReference type="EMBL" id="QGNW01000041">
    <property type="protein sequence ID" value="RVX08401.1"/>
    <property type="molecule type" value="Genomic_DNA"/>
</dbReference>